<evidence type="ECO:0000313" key="3">
    <source>
        <dbReference type="Proteomes" id="UP000298860"/>
    </source>
</evidence>
<organism evidence="2 3">
    <name type="scientific">Gandjariella thermophila</name>
    <dbReference type="NCBI Taxonomy" id="1931992"/>
    <lineage>
        <taxon>Bacteria</taxon>
        <taxon>Bacillati</taxon>
        <taxon>Actinomycetota</taxon>
        <taxon>Actinomycetes</taxon>
        <taxon>Pseudonocardiales</taxon>
        <taxon>Pseudonocardiaceae</taxon>
        <taxon>Gandjariella</taxon>
    </lineage>
</organism>
<comment type="caution">
    <text evidence="2">The sequence shown here is derived from an EMBL/GenBank/DDBJ whole genome shotgun (WGS) entry which is preliminary data.</text>
</comment>
<dbReference type="Proteomes" id="UP000298860">
    <property type="component" value="Unassembled WGS sequence"/>
</dbReference>
<evidence type="ECO:0000313" key="2">
    <source>
        <dbReference type="EMBL" id="GDY32180.1"/>
    </source>
</evidence>
<evidence type="ECO:0000256" key="1">
    <source>
        <dbReference type="SAM" id="SignalP"/>
    </source>
</evidence>
<feature type="chain" id="PRO_5038577536" description="Lipoprotein" evidence="1">
    <location>
        <begin position="26"/>
        <end position="159"/>
    </location>
</feature>
<dbReference type="PROSITE" id="PS51257">
    <property type="entry name" value="PROKAR_LIPOPROTEIN"/>
    <property type="match status" value="1"/>
</dbReference>
<dbReference type="RefSeq" id="WP_192909628.1">
    <property type="nucleotide sequence ID" value="NZ_BJFL01000021.1"/>
</dbReference>
<reference evidence="3" key="1">
    <citation type="submission" date="2019-04" db="EMBL/GenBank/DDBJ databases">
        <title>Draft genome sequence of Pseudonocardiaceae bacterium SL3-2-4.</title>
        <authorList>
            <person name="Ningsih F."/>
            <person name="Yokota A."/>
            <person name="Sakai Y."/>
            <person name="Nanatani K."/>
            <person name="Yabe S."/>
            <person name="Oetari A."/>
            <person name="Sjamsuridzal W."/>
        </authorList>
    </citation>
    <scope>NUCLEOTIDE SEQUENCE [LARGE SCALE GENOMIC DNA]</scope>
    <source>
        <strain evidence="3">SL3-2-4</strain>
    </source>
</reference>
<dbReference type="EMBL" id="BJFL01000021">
    <property type="protein sequence ID" value="GDY32180.1"/>
    <property type="molecule type" value="Genomic_DNA"/>
</dbReference>
<gene>
    <name evidence="2" type="ORF">GTS_38130</name>
</gene>
<sequence length="159" mass="16708">MAPPRGRRAAAGWLAAVAVAGSCGAGCTSAVAGSPSPVRVSDADRRLVQRYFDELDAAADRGVQAEQDVLRRTQHPDFTGRLCGLDGMTVTFQPAMSSLRPDPAWLPSGSTEHPRGLVLRIAVTVTVRRDQGDVGQQIGLVHVVLLDGTAYGFSPCPAT</sequence>
<evidence type="ECO:0008006" key="4">
    <source>
        <dbReference type="Google" id="ProtNLM"/>
    </source>
</evidence>
<name>A0A4D4JAZ1_9PSEU</name>
<accession>A0A4D4JAZ1</accession>
<protein>
    <recommendedName>
        <fullName evidence="4">Lipoprotein</fullName>
    </recommendedName>
</protein>
<keyword evidence="3" id="KW-1185">Reference proteome</keyword>
<dbReference type="AlphaFoldDB" id="A0A4D4JAZ1"/>
<proteinExistence type="predicted"/>
<feature type="signal peptide" evidence="1">
    <location>
        <begin position="1"/>
        <end position="25"/>
    </location>
</feature>
<keyword evidence="1" id="KW-0732">Signal</keyword>